<dbReference type="Proteomes" id="UP000249661">
    <property type="component" value="Unassembled WGS sequence"/>
</dbReference>
<accession>A0ACD1HF14</accession>
<organism evidence="1 2">
    <name type="scientific">Aspergillus aculeatinus CBS 121060</name>
    <dbReference type="NCBI Taxonomy" id="1448322"/>
    <lineage>
        <taxon>Eukaryota</taxon>
        <taxon>Fungi</taxon>
        <taxon>Dikarya</taxon>
        <taxon>Ascomycota</taxon>
        <taxon>Pezizomycotina</taxon>
        <taxon>Eurotiomycetes</taxon>
        <taxon>Eurotiomycetidae</taxon>
        <taxon>Eurotiales</taxon>
        <taxon>Aspergillaceae</taxon>
        <taxon>Aspergillus</taxon>
        <taxon>Aspergillus subgen. Circumdati</taxon>
    </lineage>
</organism>
<gene>
    <name evidence="1" type="ORF">BO66DRAFT_447823</name>
</gene>
<keyword evidence="2" id="KW-1185">Reference proteome</keyword>
<protein>
    <submittedName>
        <fullName evidence="1">Kinase-like protein</fullName>
    </submittedName>
</protein>
<name>A0ACD1HF14_9EURO</name>
<proteinExistence type="predicted"/>
<sequence length="351" mass="37941">MSTRTPRRSDDRSQDTRASGTPPGKFQYRLIEDVEDLHPYRPGGYLPLQVGGSLADGRYQLVGKLGHGGYSTIWLARDCHAARYVAAKVLTADASSHSHEVRVLRSLGSAVSRPGKEVLPPLLDEFWVAGCNGRHRCVVTPPARMSLFDAKEASVSGVFRPRVAQSMVAQLIRGVAFLHGLGFVHGDLHLGNILVQFPRSIDSISPSELYERYGDPESEDVVRLDGHPLAEGGVPPRVFWAGWYGVRCEDLPLGEAAITLSDFGESFAPCETVRTASKTLPLLQPPRRDSPTSRFPSPSMFGVWCVVFGRFSGNGRCLRRDGGREGGADGDAARDVGVSAGGDDRLCSLGG</sequence>
<reference evidence="1" key="1">
    <citation type="submission" date="2018-02" db="EMBL/GenBank/DDBJ databases">
        <title>The genomes of Aspergillus section Nigri reveals drivers in fungal speciation.</title>
        <authorList>
            <consortium name="DOE Joint Genome Institute"/>
            <person name="Vesth T.C."/>
            <person name="Nybo J."/>
            <person name="Theobald S."/>
            <person name="Brandl J."/>
            <person name="Frisvad J.C."/>
            <person name="Nielsen K.F."/>
            <person name="Lyhne E.K."/>
            <person name="Kogle M.E."/>
            <person name="Kuo A."/>
            <person name="Riley R."/>
            <person name="Clum A."/>
            <person name="Nolan M."/>
            <person name="Lipzen A."/>
            <person name="Salamov A."/>
            <person name="Henrissat B."/>
            <person name="Wiebenga A."/>
            <person name="De vries R.P."/>
            <person name="Grigoriev I.V."/>
            <person name="Mortensen U.H."/>
            <person name="Andersen M.R."/>
            <person name="Baker S.E."/>
        </authorList>
    </citation>
    <scope>NUCLEOTIDE SEQUENCE</scope>
    <source>
        <strain evidence="1">CBS 121060</strain>
    </source>
</reference>
<evidence type="ECO:0000313" key="1">
    <source>
        <dbReference type="EMBL" id="RAH72029.1"/>
    </source>
</evidence>
<evidence type="ECO:0000313" key="2">
    <source>
        <dbReference type="Proteomes" id="UP000249661"/>
    </source>
</evidence>
<dbReference type="EMBL" id="KZ824946">
    <property type="protein sequence ID" value="RAH72029.1"/>
    <property type="molecule type" value="Genomic_DNA"/>
</dbReference>